<gene>
    <name evidence="3" type="primary">LOC103327687</name>
</gene>
<dbReference type="GeneID" id="103327687"/>
<accession>A0ABM0NQF0</accession>
<sequence>MSNSGCNGSHYIPDEILINILSRLPVKSLIRFICVCKLWSSLIRSSRFIGMHLNRNVTNHAHAFIIALHESRRKPKFCYTLFSNETFEPCLKIKHPSTWPKIIGPKIDIHGSSNGLVCLSYELGNLDTAIYLCNLSIQKHVVLPPTSILCLPCPEYVTYVAFGFHPGLNDYRVVRLLSFSEGNHCIEVEVYSLSTNSWKRIDAIPASIKTMVLHSDQCAVYNGVAYFIMKKEDATYCFVSFDTDSEVFEEFLLPDAVVDGIESMLDNCKELIAEYKGSICLLQSNLDFRAGNDYIDMWVLQEKSFKKLLTVYLPGKRSFYPLAITMSNELLVGYPCGSYLCSYNLETKQVTETGIKLAVDRYNDYHARTYVESLVLLRE</sequence>
<dbReference type="Pfam" id="PF00646">
    <property type="entry name" value="F-box"/>
    <property type="match status" value="1"/>
</dbReference>
<dbReference type="NCBIfam" id="TIGR01640">
    <property type="entry name" value="F_box_assoc_1"/>
    <property type="match status" value="1"/>
</dbReference>
<organism evidence="2 3">
    <name type="scientific">Prunus mume</name>
    <name type="common">Japanese apricot</name>
    <name type="synonym">Armeniaca mume</name>
    <dbReference type="NCBI Taxonomy" id="102107"/>
    <lineage>
        <taxon>Eukaryota</taxon>
        <taxon>Viridiplantae</taxon>
        <taxon>Streptophyta</taxon>
        <taxon>Embryophyta</taxon>
        <taxon>Tracheophyta</taxon>
        <taxon>Spermatophyta</taxon>
        <taxon>Magnoliopsida</taxon>
        <taxon>eudicotyledons</taxon>
        <taxon>Gunneridae</taxon>
        <taxon>Pentapetalae</taxon>
        <taxon>rosids</taxon>
        <taxon>fabids</taxon>
        <taxon>Rosales</taxon>
        <taxon>Rosaceae</taxon>
        <taxon>Amygdaloideae</taxon>
        <taxon>Amygdaleae</taxon>
        <taxon>Prunus</taxon>
    </lineage>
</organism>
<dbReference type="SMART" id="SM00256">
    <property type="entry name" value="FBOX"/>
    <property type="match status" value="1"/>
</dbReference>
<dbReference type="SUPFAM" id="SSF81383">
    <property type="entry name" value="F-box domain"/>
    <property type="match status" value="1"/>
</dbReference>
<reference evidence="2" key="1">
    <citation type="journal article" date="2012" name="Nat. Commun.">
        <title>The genome of Prunus mume.</title>
        <authorList>
            <person name="Zhang Q."/>
            <person name="Chen W."/>
            <person name="Sun L."/>
            <person name="Zhao F."/>
            <person name="Huang B."/>
            <person name="Yang W."/>
            <person name="Tao Y."/>
            <person name="Wang J."/>
            <person name="Yuan Z."/>
            <person name="Fan G."/>
            <person name="Xing Z."/>
            <person name="Han C."/>
            <person name="Pan H."/>
            <person name="Zhong X."/>
            <person name="Shi W."/>
            <person name="Liang X."/>
            <person name="Du D."/>
            <person name="Sun F."/>
            <person name="Xu Z."/>
            <person name="Hao R."/>
            <person name="Lv T."/>
            <person name="Lv Y."/>
            <person name="Zheng Z."/>
            <person name="Sun M."/>
            <person name="Luo L."/>
            <person name="Cai M."/>
            <person name="Gao Y."/>
            <person name="Wang J."/>
            <person name="Yin Y."/>
            <person name="Xu X."/>
            <person name="Cheng T."/>
            <person name="Wang J."/>
        </authorList>
    </citation>
    <scope>NUCLEOTIDE SEQUENCE [LARGE SCALE GENOMIC DNA]</scope>
</reference>
<proteinExistence type="predicted"/>
<dbReference type="Pfam" id="PF08268">
    <property type="entry name" value="FBA_3"/>
    <property type="match status" value="1"/>
</dbReference>
<dbReference type="PROSITE" id="PS50181">
    <property type="entry name" value="FBOX"/>
    <property type="match status" value="1"/>
</dbReference>
<evidence type="ECO:0000313" key="2">
    <source>
        <dbReference type="Proteomes" id="UP000694861"/>
    </source>
</evidence>
<dbReference type="RefSeq" id="XP_008228271.1">
    <property type="nucleotide sequence ID" value="XM_008230049.2"/>
</dbReference>
<dbReference type="Gene3D" id="1.20.1280.50">
    <property type="match status" value="1"/>
</dbReference>
<dbReference type="CDD" id="cd22157">
    <property type="entry name" value="F-box_AtFBW1-like"/>
    <property type="match status" value="1"/>
</dbReference>
<dbReference type="InterPro" id="IPR013187">
    <property type="entry name" value="F-box-assoc_dom_typ3"/>
</dbReference>
<dbReference type="PANTHER" id="PTHR31672">
    <property type="entry name" value="BNACNNG10540D PROTEIN"/>
    <property type="match status" value="1"/>
</dbReference>
<feature type="domain" description="F-box" evidence="1">
    <location>
        <begin position="12"/>
        <end position="51"/>
    </location>
</feature>
<dbReference type="InterPro" id="IPR001810">
    <property type="entry name" value="F-box_dom"/>
</dbReference>
<reference evidence="3" key="2">
    <citation type="submission" date="2025-08" db="UniProtKB">
        <authorList>
            <consortium name="RefSeq"/>
        </authorList>
    </citation>
    <scope>IDENTIFICATION</scope>
</reference>
<name>A0ABM0NQF0_PRUMU</name>
<dbReference type="Proteomes" id="UP000694861">
    <property type="component" value="Linkage group LG4"/>
</dbReference>
<evidence type="ECO:0000259" key="1">
    <source>
        <dbReference type="PROSITE" id="PS50181"/>
    </source>
</evidence>
<dbReference type="InterPro" id="IPR050796">
    <property type="entry name" value="SCF_F-box_component"/>
</dbReference>
<evidence type="ECO:0000313" key="3">
    <source>
        <dbReference type="RefSeq" id="XP_008228271.1"/>
    </source>
</evidence>
<dbReference type="InterPro" id="IPR036047">
    <property type="entry name" value="F-box-like_dom_sf"/>
</dbReference>
<dbReference type="InterPro" id="IPR017451">
    <property type="entry name" value="F-box-assoc_interact_dom"/>
</dbReference>
<dbReference type="PANTHER" id="PTHR31672:SF13">
    <property type="entry name" value="F-BOX PROTEIN CPR30-LIKE"/>
    <property type="match status" value="1"/>
</dbReference>
<protein>
    <submittedName>
        <fullName evidence="3">F-box only protein 8-like</fullName>
    </submittedName>
</protein>
<keyword evidence="2" id="KW-1185">Reference proteome</keyword>